<evidence type="ECO:0000256" key="5">
    <source>
        <dbReference type="ARBA" id="ARBA00023163"/>
    </source>
</evidence>
<comment type="caution">
    <text evidence="10">The sequence shown here is derived from an EMBL/GenBank/DDBJ whole genome shotgun (WGS) entry which is preliminary data.</text>
</comment>
<feature type="coiled-coil region" evidence="7">
    <location>
        <begin position="259"/>
        <end position="312"/>
    </location>
</feature>
<dbReference type="EMBL" id="JAZDWU010000001">
    <property type="protein sequence ID" value="KAL0016310.1"/>
    <property type="molecule type" value="Genomic_DNA"/>
</dbReference>
<dbReference type="PROSITE" id="PS50090">
    <property type="entry name" value="MYB_LIKE"/>
    <property type="match status" value="2"/>
</dbReference>
<dbReference type="PANTHER" id="PTHR21654:SF73">
    <property type="entry name" value="TRIHELIX TRANSCRIPTION FACTOR GT-2"/>
    <property type="match status" value="1"/>
</dbReference>
<reference evidence="10 11" key="1">
    <citation type="submission" date="2024-01" db="EMBL/GenBank/DDBJ databases">
        <title>A telomere-to-telomere, gap-free genome of sweet tea (Lithocarpus litseifolius).</title>
        <authorList>
            <person name="Zhou J."/>
        </authorList>
    </citation>
    <scope>NUCLEOTIDE SEQUENCE [LARGE SCALE GENOMIC DNA]</scope>
    <source>
        <strain evidence="10">Zhou-2022a</strain>
        <tissue evidence="10">Leaf</tissue>
    </source>
</reference>
<dbReference type="InterPro" id="IPR044822">
    <property type="entry name" value="Myb_DNA-bind_4"/>
</dbReference>
<evidence type="ECO:0000256" key="8">
    <source>
        <dbReference type="SAM" id="MobiDB-lite"/>
    </source>
</evidence>
<comment type="subcellular location">
    <subcellularLocation>
        <location evidence="1">Nucleus</location>
    </subcellularLocation>
</comment>
<feature type="compositionally biased region" description="Polar residues" evidence="8">
    <location>
        <begin position="493"/>
        <end position="506"/>
    </location>
</feature>
<evidence type="ECO:0000313" key="10">
    <source>
        <dbReference type="EMBL" id="KAL0016310.1"/>
    </source>
</evidence>
<dbReference type="FunFam" id="1.10.10.60:FF:000061">
    <property type="entry name" value="Trihelix transcription factor GT-2"/>
    <property type="match status" value="1"/>
</dbReference>
<accession>A0AAW2E3X5</accession>
<evidence type="ECO:0000256" key="6">
    <source>
        <dbReference type="ARBA" id="ARBA00023242"/>
    </source>
</evidence>
<gene>
    <name evidence="10" type="ORF">SO802_003379</name>
</gene>
<dbReference type="SMART" id="SM00717">
    <property type="entry name" value="SANT"/>
    <property type="match status" value="2"/>
</dbReference>
<keyword evidence="5" id="KW-0804">Transcription</keyword>
<organism evidence="10 11">
    <name type="scientific">Lithocarpus litseifolius</name>
    <dbReference type="NCBI Taxonomy" id="425828"/>
    <lineage>
        <taxon>Eukaryota</taxon>
        <taxon>Viridiplantae</taxon>
        <taxon>Streptophyta</taxon>
        <taxon>Embryophyta</taxon>
        <taxon>Tracheophyta</taxon>
        <taxon>Spermatophyta</taxon>
        <taxon>Magnoliopsida</taxon>
        <taxon>eudicotyledons</taxon>
        <taxon>Gunneridae</taxon>
        <taxon>Pentapetalae</taxon>
        <taxon>rosids</taxon>
        <taxon>fabids</taxon>
        <taxon>Fagales</taxon>
        <taxon>Fagaceae</taxon>
        <taxon>Lithocarpus</taxon>
    </lineage>
</organism>
<feature type="domain" description="Myb-like" evidence="9">
    <location>
        <begin position="370"/>
        <end position="434"/>
    </location>
</feature>
<evidence type="ECO:0000256" key="1">
    <source>
        <dbReference type="ARBA" id="ARBA00004123"/>
    </source>
</evidence>
<feature type="compositionally biased region" description="Basic and acidic residues" evidence="8">
    <location>
        <begin position="31"/>
        <end position="42"/>
    </location>
</feature>
<keyword evidence="7" id="KW-0175">Coiled coil</keyword>
<feature type="compositionally biased region" description="Basic and acidic residues" evidence="8">
    <location>
        <begin position="1"/>
        <end position="23"/>
    </location>
</feature>
<protein>
    <recommendedName>
        <fullName evidence="9">Myb-like domain-containing protein</fullName>
    </recommendedName>
</protein>
<feature type="domain" description="Myb-like" evidence="9">
    <location>
        <begin position="49"/>
        <end position="107"/>
    </location>
</feature>
<dbReference type="Pfam" id="PF13837">
    <property type="entry name" value="Myb_DNA-bind_4"/>
    <property type="match status" value="2"/>
</dbReference>
<feature type="compositionally biased region" description="Acidic residues" evidence="8">
    <location>
        <begin position="507"/>
        <end position="536"/>
    </location>
</feature>
<evidence type="ECO:0000256" key="7">
    <source>
        <dbReference type="SAM" id="Coils"/>
    </source>
</evidence>
<dbReference type="GO" id="GO:0005634">
    <property type="term" value="C:nucleus"/>
    <property type="evidence" value="ECO:0007669"/>
    <property type="project" value="UniProtKB-SubCell"/>
</dbReference>
<dbReference type="PANTHER" id="PTHR21654">
    <property type="entry name" value="FI21293P1"/>
    <property type="match status" value="1"/>
</dbReference>
<evidence type="ECO:0000259" key="9">
    <source>
        <dbReference type="PROSITE" id="PS50090"/>
    </source>
</evidence>
<dbReference type="InterPro" id="IPR001005">
    <property type="entry name" value="SANT/Myb"/>
</dbReference>
<evidence type="ECO:0000313" key="11">
    <source>
        <dbReference type="Proteomes" id="UP001459277"/>
    </source>
</evidence>
<dbReference type="GO" id="GO:0006355">
    <property type="term" value="P:regulation of DNA-templated transcription"/>
    <property type="evidence" value="ECO:0007669"/>
    <property type="project" value="UniProtKB-ARBA"/>
</dbReference>
<sequence>MLRDSHEEDTVMVGADHEVDKDGAIGWNSSEEDKGKSEEGGDRITSGGNRWPRPETLALLKIRLDMDGVFRDSNLKGPLWEEVSRKLAELGYNRNAKKCKEKFENVYKYHKRTKEGRTGKPEGKAYRFFDQLQALENKHQPSSAMASSVSKTTIPSTANPTIISHNGVSKSTTVPSTINPTIISQSVVPPISNPTIPPLQAAPKPVAPRNPLQSTISGILFSGNTSTSSSTASDEELKGRCKKRRKWRDFFKTLAKEVIEKQEELQLKFLEAIEKHENERIVREDSWRIQEMARLNREHEMLVQERSTAAAKDAAVIAFLQKISNGNNTNLQSQPVPRLTLPPRLLSSETNSEIQKMDIVRFENNSTPSPTQTSSSRWPKAEVEALIGLRTSVDRNYQENGPKGPMWEDISAGMRRLGYSRSAKRCKEKWENINKYFKKVKESNKTRPEDSKTCPYFQKLDALYKEKKKVESSANSGHNMNNLMEPLMVQPEQQWPPQEDNNQQETVMEDIENVEQNEEDDENEAVDSEEEDDDGGGYEVVINKPTSMDNGE</sequence>
<feature type="region of interest" description="Disordered" evidence="8">
    <location>
        <begin position="202"/>
        <end position="234"/>
    </location>
</feature>
<dbReference type="GO" id="GO:0003677">
    <property type="term" value="F:DNA binding"/>
    <property type="evidence" value="ECO:0007669"/>
    <property type="project" value="UniProtKB-KW"/>
</dbReference>
<keyword evidence="4" id="KW-0238">DNA-binding</keyword>
<evidence type="ECO:0000256" key="4">
    <source>
        <dbReference type="ARBA" id="ARBA00023125"/>
    </source>
</evidence>
<dbReference type="CDD" id="cd12203">
    <property type="entry name" value="GT1"/>
    <property type="match status" value="2"/>
</dbReference>
<evidence type="ECO:0000256" key="3">
    <source>
        <dbReference type="ARBA" id="ARBA00023015"/>
    </source>
</evidence>
<feature type="region of interest" description="Disordered" evidence="8">
    <location>
        <begin position="493"/>
        <end position="552"/>
    </location>
</feature>
<feature type="region of interest" description="Disordered" evidence="8">
    <location>
        <begin position="1"/>
        <end position="50"/>
    </location>
</feature>
<name>A0AAW2E3X5_9ROSI</name>
<evidence type="ECO:0000256" key="2">
    <source>
        <dbReference type="ARBA" id="ARBA00022737"/>
    </source>
</evidence>
<keyword evidence="3" id="KW-0805">Transcription regulation</keyword>
<keyword evidence="11" id="KW-1185">Reference proteome</keyword>
<keyword evidence="6" id="KW-0539">Nucleus</keyword>
<proteinExistence type="predicted"/>
<dbReference type="Proteomes" id="UP001459277">
    <property type="component" value="Unassembled WGS sequence"/>
</dbReference>
<dbReference type="FunFam" id="1.10.10.60:FF:000092">
    <property type="entry name" value="Trihelix transcription factor GT-2"/>
    <property type="match status" value="1"/>
</dbReference>
<keyword evidence="2" id="KW-0677">Repeat</keyword>
<dbReference type="AlphaFoldDB" id="A0AAW2E3X5"/>
<dbReference type="Gene3D" id="1.10.10.60">
    <property type="entry name" value="Homeodomain-like"/>
    <property type="match status" value="2"/>
</dbReference>